<protein>
    <submittedName>
        <fullName evidence="1">3152_t:CDS:1</fullName>
    </submittedName>
</protein>
<name>A0A9W4T8J2_9GLOM</name>
<evidence type="ECO:0000313" key="1">
    <source>
        <dbReference type="EMBL" id="CAI2196636.1"/>
    </source>
</evidence>
<evidence type="ECO:0000313" key="2">
    <source>
        <dbReference type="Proteomes" id="UP001153678"/>
    </source>
</evidence>
<feature type="non-terminal residue" evidence="1">
    <location>
        <position position="43"/>
    </location>
</feature>
<dbReference type="Proteomes" id="UP001153678">
    <property type="component" value="Unassembled WGS sequence"/>
</dbReference>
<feature type="non-terminal residue" evidence="1">
    <location>
        <position position="1"/>
    </location>
</feature>
<reference evidence="1" key="1">
    <citation type="submission" date="2022-08" db="EMBL/GenBank/DDBJ databases">
        <authorList>
            <person name="Kallberg Y."/>
            <person name="Tangrot J."/>
            <person name="Rosling A."/>
        </authorList>
    </citation>
    <scope>NUCLEOTIDE SEQUENCE</scope>
    <source>
        <strain evidence="1">Wild A</strain>
    </source>
</reference>
<comment type="caution">
    <text evidence="1">The sequence shown here is derived from an EMBL/GenBank/DDBJ whole genome shotgun (WGS) entry which is preliminary data.</text>
</comment>
<organism evidence="1 2">
    <name type="scientific">Funneliformis geosporum</name>
    <dbReference type="NCBI Taxonomy" id="1117311"/>
    <lineage>
        <taxon>Eukaryota</taxon>
        <taxon>Fungi</taxon>
        <taxon>Fungi incertae sedis</taxon>
        <taxon>Mucoromycota</taxon>
        <taxon>Glomeromycotina</taxon>
        <taxon>Glomeromycetes</taxon>
        <taxon>Glomerales</taxon>
        <taxon>Glomeraceae</taxon>
        <taxon>Funneliformis</taxon>
    </lineage>
</organism>
<proteinExistence type="predicted"/>
<sequence length="43" mass="4939">KRWLDTHSLEDLARTGRSPTVNESTQKRIVNLITSRRCLSAVE</sequence>
<accession>A0A9W4T8J2</accession>
<dbReference type="AlphaFoldDB" id="A0A9W4T8J2"/>
<gene>
    <name evidence="1" type="ORF">FWILDA_LOCUS17679</name>
</gene>
<keyword evidence="2" id="KW-1185">Reference proteome</keyword>
<dbReference type="EMBL" id="CAMKVN010014621">
    <property type="protein sequence ID" value="CAI2196636.1"/>
    <property type="molecule type" value="Genomic_DNA"/>
</dbReference>